<name>A0A8T2SAI5_CERRI</name>
<accession>A0A8T2SAI5</accession>
<organism evidence="1 2">
    <name type="scientific">Ceratopteris richardii</name>
    <name type="common">Triangle waterfern</name>
    <dbReference type="NCBI Taxonomy" id="49495"/>
    <lineage>
        <taxon>Eukaryota</taxon>
        <taxon>Viridiplantae</taxon>
        <taxon>Streptophyta</taxon>
        <taxon>Embryophyta</taxon>
        <taxon>Tracheophyta</taxon>
        <taxon>Polypodiopsida</taxon>
        <taxon>Polypodiidae</taxon>
        <taxon>Polypodiales</taxon>
        <taxon>Pteridineae</taxon>
        <taxon>Pteridaceae</taxon>
        <taxon>Parkerioideae</taxon>
        <taxon>Ceratopteris</taxon>
    </lineage>
</organism>
<dbReference type="Proteomes" id="UP000825935">
    <property type="component" value="Chromosome 21"/>
</dbReference>
<comment type="caution">
    <text evidence="1">The sequence shown here is derived from an EMBL/GenBank/DDBJ whole genome shotgun (WGS) entry which is preliminary data.</text>
</comment>
<dbReference type="AlphaFoldDB" id="A0A8T2SAI5"/>
<evidence type="ECO:0000313" key="2">
    <source>
        <dbReference type="Proteomes" id="UP000825935"/>
    </source>
</evidence>
<sequence>MREGGTKGERRANAYWCVFYSYVLTDSIPSLTSFASRACPISSRRFPHAAVRGRVVQISYIFSFIMQMDVLWMQSFLGLAKCETQACSSNTASNSTLLQYEDLCGETDALFEFSCPFCLLLISLGLNETSSG</sequence>
<protein>
    <submittedName>
        <fullName evidence="1">Uncharacterized protein</fullName>
    </submittedName>
</protein>
<dbReference type="EMBL" id="CM035426">
    <property type="protein sequence ID" value="KAH7315705.1"/>
    <property type="molecule type" value="Genomic_DNA"/>
</dbReference>
<evidence type="ECO:0000313" key="1">
    <source>
        <dbReference type="EMBL" id="KAH7315705.1"/>
    </source>
</evidence>
<keyword evidence="2" id="KW-1185">Reference proteome</keyword>
<gene>
    <name evidence="1" type="ORF">KP509_21G061600</name>
</gene>
<reference evidence="1" key="1">
    <citation type="submission" date="2021-08" db="EMBL/GenBank/DDBJ databases">
        <title>WGS assembly of Ceratopteris richardii.</title>
        <authorList>
            <person name="Marchant D.B."/>
            <person name="Chen G."/>
            <person name="Jenkins J."/>
            <person name="Shu S."/>
            <person name="Leebens-Mack J."/>
            <person name="Grimwood J."/>
            <person name="Schmutz J."/>
            <person name="Soltis P."/>
            <person name="Soltis D."/>
            <person name="Chen Z.-H."/>
        </authorList>
    </citation>
    <scope>NUCLEOTIDE SEQUENCE</scope>
    <source>
        <strain evidence="1">Whitten #5841</strain>
        <tissue evidence="1">Leaf</tissue>
    </source>
</reference>
<proteinExistence type="predicted"/>